<protein>
    <submittedName>
        <fullName evidence="8">Uncharacterized protein</fullName>
    </submittedName>
</protein>
<evidence type="ECO:0000256" key="2">
    <source>
        <dbReference type="ARBA" id="ARBA00011016"/>
    </source>
</evidence>
<comment type="subcellular location">
    <subcellularLocation>
        <location evidence="1">Membrane</location>
    </subcellularLocation>
</comment>
<proteinExistence type="inferred from homology"/>
<evidence type="ECO:0000256" key="6">
    <source>
        <dbReference type="ARBA" id="ARBA00023180"/>
    </source>
</evidence>
<evidence type="ECO:0000256" key="3">
    <source>
        <dbReference type="ARBA" id="ARBA00022729"/>
    </source>
</evidence>
<sequence>MGGPTTPVWVLLLSAAVIGWIAAESNTTPMSEMFVTDRWSSTRNSPQMACYSTTLNGVSSSISRTVDTLTNQVPCVIGNNQSLSDQKISVLQQDLRSIMDLTINVFLQLGKNKSQSEILDVFGILNSLNTDKIQNVQFIQLWLSIQLAPLLPYVTGSFLTLLSTKNFSCSSYQALILGLSDCSSNSLCNQSASLDIGQQQEIFNNFIYPFLSRKDSTDPGCTLSTSGSKDWLKKNFGSFSIFAGLYELHDLNPEFSSVAVLDSLSPNQKAELILDPSSGALENETLVREVFASLLESEVQLEEFFVTFVHVTMQENISIIENKAVRDTILNLTLTALAPEFYVFEPVDFQLWFQVNLQVVLASFSSASLVVIPLNITCESYKAIFTGLDQSLASIPLDLSHGVMSSLNALTEMFQRCPRPPTFIVCTASLVNVMQICAGVSSTQLEQQLSSGITDESICNFNISEYACSLTSHLSADNLAKLLTCQLASNNTYSTETWLLLFQNNAGVLDQAVLKYSSMNTIISSPSMGQVLDAIGEIVINNFSDAQLNNVSFIKAWFQQKLQPFLASPSSNLLSCLSSKNFSCQTYQIVVKALSSQSASMSTEQQQLIFTQFIYPFLTRNDSSDPGCVSNTSGSIDWLQRNLGVFSVFAELSELEVLYSNFSSLDALSLLTASQVAEWTLSPGTLNDKDKITLVFKRLEEGDAFQNIDTFLTQLTTSQKTLEIIPVVRDYMMNQTFTIISPDFPQFKTLDWIAWFEVKLTPILPSFTEGMLTIAISNVNCTNYQVIVQGMSSAFSKMTPERQSEIAKVLLNYLTRSTQIINGPACRQNIQNDTDWLQVNLGPYSEYTTYLDLIYFNISGGAVLDSLSPNQKAELLLDPKNLANETLVEEVFVLVLRSSDVNEIDSFFQLFVEGAAKKNLTAIEPGLRDTLLNLTLTALAPTFNTLDTQGFTLWFQVYLQLFLPGINPETFSTIPRNISCDSFSAIIKGCDNVALQLSLMQSQEVFMFIIDYLTGQSIKGLSCVTNVSNSDWLESYFGQFRIYASYVDFVTLNSDFNGVEVADLLTPKQLAQLASTPSQLKGAHDVNQVMASISPAMYGMFFDIVSPAIQKNENNYTEEVKSAFLQVILDSVNLSSAAINDTEFLVWLRVRLNPLLVNLSSSQVAPLFTILLDRSCNGSQETISLLNTLRSTLTEKTQMEIYSNILLLLKEPTPLRCYTNGSFYSFLERTLLGFGFPNLSMLLTLVPEMRQITVLNSITPSELSQYLSQPEVVNNSSDICALFNDYADTPNFLETKDVPDPVKTLILPCVWPLALNSNSQLEVDAWFDLRLNNYLRFLTLSLISPPEVQNASCLAFQKLVSVLGNDFSYNSSDFGPSDVYSTIKSYLITGSKPKCYNASEPKLNSTAWFVNYIGVFITYLSLDDLSTFVTTSQFSVFLENQANINLFGNPAISANVTSYFISQLYILNPTYSPMQLPGSFLCQVPSTAYEALNQNQSVYILNMLQQFCNGTQNQQVSAALAANLQTITTNVITTLGSSSTGLTTSQLSSISTSVLISSLPTLGSVSGWNIGQASAVIQTLVNGGFQIDNSSSLLSLGTLIQGVPSSIIRNIPASDLLATSKNPMFVTNMLAAPEIIQEVYVSQIISINQNPDALLADVPDALATQIPSVLLTSFQDTASVPTINNKSWSQAQAGLFFEFVISSGSIPSDQLSQSVLQGFSCTAVQFMTTEMISGLVHSYRPRPDRRKLVLHETQLTCMYNLLKTKLSQNFTDYPSDLLLYYNFRNYEQSNCRSYFSALGSADFSVPSSVLNKDTLLLNSAKSCLNIPGVSLSKDNVDVLGNMVCTLSGSYIQKSDPSILEKLKNCKDFTTDQVRAIETLLLSGTTKYGNTTTWNEQTLFNLGILPLYLTSNIWGLFTSGVKRTFLQYFMPQLRNNGTSKADLKALFQQVNSPGRTKRGAECTTGNITQTTIADPSFPFGYDLTQFDLCLDTTVLKDNLAAITSKVDDNTFQTVILKKLNQAFPLGINDQVVEILGSVSRVATVEDISSWRITKIDTLAALMNSQDGPWDATQSNAIITIYLNSSNNSLGSFELNAIGSYVCSLSVSVLKTITPASLKNANALNITSCSTEQKITIYNISKAAFNTLRNIPNKSYYMLISAYLGGAPVEDIRSLATLNVSMDIATFRSLDINVVTNLSVSDVKGLLGTNLDDLKTFENDTVVMEWVAQQLQSDLDTLGIGLTGGRASPMGSLNPSSTVSSNADTATTRRVPTTATVMPVLNTTTQASDGGRLPGKHLGVFYLCLALMTIILQMT</sequence>
<evidence type="ECO:0000256" key="5">
    <source>
        <dbReference type="ARBA" id="ARBA00023136"/>
    </source>
</evidence>
<keyword evidence="9" id="KW-1185">Reference proteome</keyword>
<evidence type="ECO:0000256" key="4">
    <source>
        <dbReference type="ARBA" id="ARBA00022889"/>
    </source>
</evidence>
<evidence type="ECO:0000313" key="8">
    <source>
        <dbReference type="EMBL" id="KAL0969375.1"/>
    </source>
</evidence>
<dbReference type="GO" id="GO:0016020">
    <property type="term" value="C:membrane"/>
    <property type="evidence" value="ECO:0007669"/>
    <property type="project" value="UniProtKB-SubCell"/>
</dbReference>
<name>A0ABD0WCL4_UMBPY</name>
<dbReference type="EMBL" id="JAGEUA010000007">
    <property type="protein sequence ID" value="KAL0969375.1"/>
    <property type="molecule type" value="Genomic_DNA"/>
</dbReference>
<dbReference type="GO" id="GO:0007155">
    <property type="term" value="P:cell adhesion"/>
    <property type="evidence" value="ECO:0007669"/>
    <property type="project" value="UniProtKB-KW"/>
</dbReference>
<feature type="signal peptide" evidence="7">
    <location>
        <begin position="1"/>
        <end position="23"/>
    </location>
</feature>
<organism evidence="8 9">
    <name type="scientific">Umbra pygmaea</name>
    <name type="common">Eastern mudminnow</name>
    <dbReference type="NCBI Taxonomy" id="75934"/>
    <lineage>
        <taxon>Eukaryota</taxon>
        <taxon>Metazoa</taxon>
        <taxon>Chordata</taxon>
        <taxon>Craniata</taxon>
        <taxon>Vertebrata</taxon>
        <taxon>Euteleostomi</taxon>
        <taxon>Actinopterygii</taxon>
        <taxon>Neopterygii</taxon>
        <taxon>Teleostei</taxon>
        <taxon>Protacanthopterygii</taxon>
        <taxon>Esociformes</taxon>
        <taxon>Umbridae</taxon>
        <taxon>Umbra</taxon>
    </lineage>
</organism>
<reference evidence="8 9" key="1">
    <citation type="submission" date="2024-06" db="EMBL/GenBank/DDBJ databases">
        <authorList>
            <person name="Pan Q."/>
            <person name="Wen M."/>
            <person name="Jouanno E."/>
            <person name="Zahm M."/>
            <person name="Klopp C."/>
            <person name="Cabau C."/>
            <person name="Louis A."/>
            <person name="Berthelot C."/>
            <person name="Parey E."/>
            <person name="Roest Crollius H."/>
            <person name="Montfort J."/>
            <person name="Robinson-Rechavi M."/>
            <person name="Bouchez O."/>
            <person name="Lampietro C."/>
            <person name="Lopez Roques C."/>
            <person name="Donnadieu C."/>
            <person name="Postlethwait J."/>
            <person name="Bobe J."/>
            <person name="Verreycken H."/>
            <person name="Guiguen Y."/>
        </authorList>
    </citation>
    <scope>NUCLEOTIDE SEQUENCE [LARGE SCALE GENOMIC DNA]</scope>
    <source>
        <strain evidence="8">Up_M1</strain>
        <tissue evidence="8">Testis</tissue>
    </source>
</reference>
<evidence type="ECO:0000313" key="9">
    <source>
        <dbReference type="Proteomes" id="UP001557470"/>
    </source>
</evidence>
<evidence type="ECO:0000256" key="7">
    <source>
        <dbReference type="SAM" id="SignalP"/>
    </source>
</evidence>
<dbReference type="InterPro" id="IPR026664">
    <property type="entry name" value="Stereocilin-rel"/>
</dbReference>
<keyword evidence="5" id="KW-0472">Membrane</keyword>
<accession>A0ABD0WCL4</accession>
<comment type="caution">
    <text evidence="8">The sequence shown here is derived from an EMBL/GenBank/DDBJ whole genome shotgun (WGS) entry which is preliminary data.</text>
</comment>
<feature type="chain" id="PRO_5044761103" evidence="7">
    <location>
        <begin position="24"/>
        <end position="2313"/>
    </location>
</feature>
<dbReference type="PANTHER" id="PTHR23412:SF6">
    <property type="entry name" value="MESOTHELIN"/>
    <property type="match status" value="1"/>
</dbReference>
<keyword evidence="3 7" id="KW-0732">Signal</keyword>
<dbReference type="Pfam" id="PF06060">
    <property type="entry name" value="Mesothelin"/>
    <property type="match status" value="1"/>
</dbReference>
<gene>
    <name evidence="8" type="ORF">UPYG_G00226220</name>
</gene>
<keyword evidence="6" id="KW-0325">Glycoprotein</keyword>
<evidence type="ECO:0000256" key="1">
    <source>
        <dbReference type="ARBA" id="ARBA00004370"/>
    </source>
</evidence>
<dbReference type="Proteomes" id="UP001557470">
    <property type="component" value="Unassembled WGS sequence"/>
</dbReference>
<keyword evidence="4" id="KW-0130">Cell adhesion</keyword>
<dbReference type="InterPro" id="IPR010335">
    <property type="entry name" value="Mesothelin"/>
</dbReference>
<dbReference type="PANTHER" id="PTHR23412">
    <property type="entry name" value="STEREOCILIN RELATED"/>
    <property type="match status" value="1"/>
</dbReference>
<comment type="similarity">
    <text evidence="2">Belongs to the mesothelin family.</text>
</comment>